<dbReference type="VEuPathDB" id="MicrosporidiaDB:ECU07_0890"/>
<dbReference type="SMART" id="SM00577">
    <property type="entry name" value="CPDc"/>
    <property type="match status" value="1"/>
</dbReference>
<evidence type="ECO:0000259" key="8">
    <source>
        <dbReference type="PROSITE" id="PS50969"/>
    </source>
</evidence>
<dbReference type="InterPro" id="IPR036420">
    <property type="entry name" value="BRCT_dom_sf"/>
</dbReference>
<dbReference type="PANTHER" id="PTHR23081">
    <property type="entry name" value="RNA POLYMERASE II CTD PHOSPHATASE"/>
    <property type="match status" value="1"/>
</dbReference>
<dbReference type="InterPro" id="IPR011947">
    <property type="entry name" value="FCP1_euk"/>
</dbReference>
<dbReference type="EC" id="3.1.3.16" evidence="6"/>
<name>M1JK14_ENCCN</name>
<comment type="subcellular location">
    <subcellularLocation>
        <location evidence="1 6">Nucleus</location>
    </subcellularLocation>
</comment>
<dbReference type="EMBL" id="KC513610">
    <property type="protein sequence ID" value="AGE95809.1"/>
    <property type="molecule type" value="Genomic_DNA"/>
</dbReference>
<proteinExistence type="predicted"/>
<dbReference type="GO" id="GO:0008420">
    <property type="term" value="F:RNA polymerase II CTD heptapeptide repeat phosphatase activity"/>
    <property type="evidence" value="ECO:0007669"/>
    <property type="project" value="UniProtKB-UniRule"/>
</dbReference>
<dbReference type="InterPro" id="IPR036412">
    <property type="entry name" value="HAD-like_sf"/>
</dbReference>
<evidence type="ECO:0000256" key="4">
    <source>
        <dbReference type="ARBA" id="ARBA00047761"/>
    </source>
</evidence>
<gene>
    <name evidence="9" type="ORF">ECU07_0890</name>
</gene>
<sequence>MGGCNHPIRLGTLCGVCGMEIQEESHLFCALYNTDNVKITHEEAVAIHKEKMEALEMQMKLILVLDLDQTVLHTTYGTSSLEGTVKFVIDRCRYCVKLRPNLDYMLRRISKLYEIHVYTMGTRAYAERIVEIIDPSGKYFDDRIITRDENQGVLVKRLSRLFPHDHRNIVILDDRPDVWDYCENLVLIRPFWYFNRVDINDPLRLKRKIEKEAGENKALEEFVSKRKKIEDIRNPEIASRLDDMVLESSCGSEGVEDDSRSTEEKEVSEVQSVASGDSELLKVAGFLRKVHRKYFASKQRNVKRILRKIRRRVFGGDRFFVAEIANRAWLVKTIEMYGGIVGIPESGVDFVVSSCEREAEYLAQKFECLAVSPKWIADCVYSLKRVEYGKYVVCDHRTKDEYEEELERLFT</sequence>
<dbReference type="InterPro" id="IPR039189">
    <property type="entry name" value="Fcp1"/>
</dbReference>
<dbReference type="PROSITE" id="PS50172">
    <property type="entry name" value="BRCT"/>
    <property type="match status" value="1"/>
</dbReference>
<dbReference type="SUPFAM" id="SSF52113">
    <property type="entry name" value="BRCT domain"/>
    <property type="match status" value="1"/>
</dbReference>
<evidence type="ECO:0000256" key="5">
    <source>
        <dbReference type="ARBA" id="ARBA00048336"/>
    </source>
</evidence>
<evidence type="ECO:0000256" key="3">
    <source>
        <dbReference type="ARBA" id="ARBA00023242"/>
    </source>
</evidence>
<dbReference type="InterPro" id="IPR023214">
    <property type="entry name" value="HAD_sf"/>
</dbReference>
<comment type="function">
    <text evidence="6">This promotes the activity of RNA polymerase II.</text>
</comment>
<protein>
    <recommendedName>
        <fullName evidence="6">RNA polymerase II subunit A C-terminal domain phosphatase</fullName>
        <ecNumber evidence="6">3.1.3.16</ecNumber>
    </recommendedName>
</protein>
<evidence type="ECO:0000259" key="7">
    <source>
        <dbReference type="PROSITE" id="PS50172"/>
    </source>
</evidence>
<dbReference type="SMR" id="M1JK14"/>
<dbReference type="PANTHER" id="PTHR23081:SF36">
    <property type="entry name" value="RNA POLYMERASE II SUBUNIT A C-TERMINAL DOMAIN PHOSPHATASE"/>
    <property type="match status" value="1"/>
</dbReference>
<dbReference type="CDD" id="cd07521">
    <property type="entry name" value="HAD_FCP1-like"/>
    <property type="match status" value="1"/>
</dbReference>
<evidence type="ECO:0000313" key="9">
    <source>
        <dbReference type="EMBL" id="AGE95809.1"/>
    </source>
</evidence>
<feature type="domain" description="BRCT" evidence="7">
    <location>
        <begin position="309"/>
        <end position="393"/>
    </location>
</feature>
<comment type="catalytic activity">
    <reaction evidence="5 6">
        <text>O-phospho-L-threonyl-[protein] + H2O = L-threonyl-[protein] + phosphate</text>
        <dbReference type="Rhea" id="RHEA:47004"/>
        <dbReference type="Rhea" id="RHEA-COMP:11060"/>
        <dbReference type="Rhea" id="RHEA-COMP:11605"/>
        <dbReference type="ChEBI" id="CHEBI:15377"/>
        <dbReference type="ChEBI" id="CHEBI:30013"/>
        <dbReference type="ChEBI" id="CHEBI:43474"/>
        <dbReference type="ChEBI" id="CHEBI:61977"/>
        <dbReference type="EC" id="3.1.3.16"/>
    </reaction>
</comment>
<dbReference type="NCBIfam" id="TIGR02250">
    <property type="entry name" value="FCP1_euk"/>
    <property type="match status" value="1"/>
</dbReference>
<evidence type="ECO:0000256" key="6">
    <source>
        <dbReference type="RuleBase" id="RU366066"/>
    </source>
</evidence>
<organism evidence="9">
    <name type="scientific">Encephalitozoon cuniculi</name>
    <name type="common">Microsporidian parasite</name>
    <dbReference type="NCBI Taxonomy" id="6035"/>
    <lineage>
        <taxon>Eukaryota</taxon>
        <taxon>Fungi</taxon>
        <taxon>Fungi incertae sedis</taxon>
        <taxon>Microsporidia</taxon>
        <taxon>Unikaryonidae</taxon>
        <taxon>Encephalitozoon</taxon>
    </lineage>
</organism>
<dbReference type="SUPFAM" id="SSF56784">
    <property type="entry name" value="HAD-like"/>
    <property type="match status" value="1"/>
</dbReference>
<dbReference type="VEuPathDB" id="MicrosporidiaDB:M970_070850"/>
<dbReference type="PROSITE" id="PS50969">
    <property type="entry name" value="FCP1"/>
    <property type="match status" value="1"/>
</dbReference>
<evidence type="ECO:0000256" key="2">
    <source>
        <dbReference type="ARBA" id="ARBA00022801"/>
    </source>
</evidence>
<dbReference type="Gene3D" id="3.40.50.1000">
    <property type="entry name" value="HAD superfamily/HAD-like"/>
    <property type="match status" value="1"/>
</dbReference>
<dbReference type="GO" id="GO:0005634">
    <property type="term" value="C:nucleus"/>
    <property type="evidence" value="ECO:0007669"/>
    <property type="project" value="UniProtKB-SubCell"/>
</dbReference>
<dbReference type="AlphaFoldDB" id="M1JK14"/>
<dbReference type="InterPro" id="IPR001357">
    <property type="entry name" value="BRCT_dom"/>
</dbReference>
<reference evidence="9" key="1">
    <citation type="journal article" date="2013" name="Eukaryot. Cell">
        <title>Extremely Reduced Levels of Heterozygosity in the Vertebrate Pathogen Encephalitozoon cuniculi.</title>
        <authorList>
            <person name="Selman M."/>
            <person name="Sak B."/>
            <person name="Kvac M."/>
            <person name="Farinelli L."/>
            <person name="Weiss L.M."/>
            <person name="Corradi N."/>
        </authorList>
    </citation>
    <scope>NUCLEOTIDE SEQUENCE</scope>
</reference>
<dbReference type="InterPro" id="IPR004274">
    <property type="entry name" value="FCP1_dom"/>
</dbReference>
<dbReference type="Pfam" id="PF03031">
    <property type="entry name" value="NIF"/>
    <property type="match status" value="1"/>
</dbReference>
<dbReference type="VEuPathDB" id="MicrosporidiaDB:AEWR_070850"/>
<dbReference type="VEuPathDB" id="MicrosporidiaDB:AEWD_070860"/>
<feature type="domain" description="FCP1 homology" evidence="8">
    <location>
        <begin position="56"/>
        <end position="212"/>
    </location>
</feature>
<keyword evidence="3 6" id="KW-0539">Nucleus</keyword>
<keyword evidence="2 6" id="KW-0378">Hydrolase</keyword>
<dbReference type="VEuPathDB" id="MicrosporidiaDB:AEWQ_070860"/>
<accession>M1JK14</accession>
<comment type="catalytic activity">
    <reaction evidence="4 6">
        <text>O-phospho-L-seryl-[protein] + H2O = L-seryl-[protein] + phosphate</text>
        <dbReference type="Rhea" id="RHEA:20629"/>
        <dbReference type="Rhea" id="RHEA-COMP:9863"/>
        <dbReference type="Rhea" id="RHEA-COMP:11604"/>
        <dbReference type="ChEBI" id="CHEBI:15377"/>
        <dbReference type="ChEBI" id="CHEBI:29999"/>
        <dbReference type="ChEBI" id="CHEBI:43474"/>
        <dbReference type="ChEBI" id="CHEBI:83421"/>
        <dbReference type="EC" id="3.1.3.16"/>
    </reaction>
</comment>
<dbReference type="Gene3D" id="3.40.50.10190">
    <property type="entry name" value="BRCT domain"/>
    <property type="match status" value="1"/>
</dbReference>
<evidence type="ECO:0000256" key="1">
    <source>
        <dbReference type="ARBA" id="ARBA00004123"/>
    </source>
</evidence>